<evidence type="ECO:0000313" key="2">
    <source>
        <dbReference type="Proteomes" id="UP001239111"/>
    </source>
</evidence>
<comment type="caution">
    <text evidence="1">The sequence shown here is derived from an EMBL/GenBank/DDBJ whole genome shotgun (WGS) entry which is preliminary data.</text>
</comment>
<dbReference type="EMBL" id="CM056741">
    <property type="protein sequence ID" value="KAJ8687520.1"/>
    <property type="molecule type" value="Genomic_DNA"/>
</dbReference>
<evidence type="ECO:0000313" key="1">
    <source>
        <dbReference type="EMBL" id="KAJ8687520.1"/>
    </source>
</evidence>
<organism evidence="1 2">
    <name type="scientific">Eretmocerus hayati</name>
    <dbReference type="NCBI Taxonomy" id="131215"/>
    <lineage>
        <taxon>Eukaryota</taxon>
        <taxon>Metazoa</taxon>
        <taxon>Ecdysozoa</taxon>
        <taxon>Arthropoda</taxon>
        <taxon>Hexapoda</taxon>
        <taxon>Insecta</taxon>
        <taxon>Pterygota</taxon>
        <taxon>Neoptera</taxon>
        <taxon>Endopterygota</taxon>
        <taxon>Hymenoptera</taxon>
        <taxon>Apocrita</taxon>
        <taxon>Proctotrupomorpha</taxon>
        <taxon>Chalcidoidea</taxon>
        <taxon>Aphelinidae</taxon>
        <taxon>Aphelininae</taxon>
        <taxon>Eretmocerus</taxon>
    </lineage>
</organism>
<reference evidence="1" key="1">
    <citation type="submission" date="2023-04" db="EMBL/GenBank/DDBJ databases">
        <title>A chromosome-level genome assembly of the parasitoid wasp Eretmocerus hayati.</title>
        <authorList>
            <person name="Zhong Y."/>
            <person name="Liu S."/>
            <person name="Liu Y."/>
        </authorList>
    </citation>
    <scope>NUCLEOTIDE SEQUENCE</scope>
    <source>
        <strain evidence="1">ZJU_SS_LIU_2023</strain>
    </source>
</reference>
<gene>
    <name evidence="1" type="ORF">QAD02_023314</name>
</gene>
<dbReference type="Proteomes" id="UP001239111">
    <property type="component" value="Chromosome 1"/>
</dbReference>
<name>A0ACC2PVA3_9HYME</name>
<proteinExistence type="predicted"/>
<sequence>MQNILNTSSGSILRARMNYLSCLHHHLMKNNRGNVQHCINHNHIARLFGTLPHKTLRHLHRECKAVNSLLIRSGLVKLPNLNQISISRHFTTSCMKLQQTPNEPSSDSNKNSKKNDNDKKAAMIKLSILTMISYVVLLSLLYSVPSKDGGKNEESPRFVSWNEFVHQMLVKGEVKQLVVRPELEMVTIVLHDGAIIKGKKSPFRTYSLVLPNASALEEKVRETERTLGIKPENGVPIVYERINNDLAQLVITIGLTVLFFAVMSKIFGSTAKIPTNMFSQMTQAKFTLVDPLTGVGKGVRFTDVAGLQEAKVEVMEFVDYLKSPDRYRTLGAKVPKGALLLGPPGCGKTLLAKALATEANVPFLSMNGSEFIEMIGGLGAARVRDLFKQAKKRAPSIIYIDEIDAIGKNRSDAGVNKSDSESEQTLNQLLTEMDGMSSSQEVIVLASTNRAEVLDKALLRPGRFDRHILIDLPTLSERKEIFEQHMKKITLEHSPSTYSSRLAYLSPGCSGADIANVCNEAALHAARVNKTKVTGEDLLYAIDRMIAGIEKRENTIAPSEKRTIAYHEAGHALVGWMLEHTDALLKVTIVPRTSKVLGFAQFTPTDQKLYTTEQLFERMCMALGGRVAESLTFNRITTGAQNDLERVTKMAYAQVQQYGMDEVIGPISFFPEQLDTSNTRKPFSKKLSNMMDLEARNIITRAYKRTEQLLIENSDKLKLLAESLILKETLTCEEIEKLIGPPPFGKKNLVEPADFESSIETSSPTPPEQESSPQQPAPA</sequence>
<protein>
    <submittedName>
        <fullName evidence="1">Uncharacterized protein</fullName>
    </submittedName>
</protein>
<keyword evidence="2" id="KW-1185">Reference proteome</keyword>
<accession>A0ACC2PVA3</accession>